<feature type="transmembrane region" description="Helical" evidence="6">
    <location>
        <begin position="100"/>
        <end position="123"/>
    </location>
</feature>
<keyword evidence="4 6" id="KW-1133">Transmembrane helix</keyword>
<evidence type="ECO:0000313" key="8">
    <source>
        <dbReference type="Proteomes" id="UP000230750"/>
    </source>
</evidence>
<name>A0A2G8KVN2_STIJA</name>
<dbReference type="OrthoDB" id="268928at2759"/>
<dbReference type="Pfam" id="PF05255">
    <property type="entry name" value="UPF0220"/>
    <property type="match status" value="1"/>
</dbReference>
<dbReference type="EMBL" id="MRZV01000344">
    <property type="protein sequence ID" value="PIK52067.1"/>
    <property type="molecule type" value="Genomic_DNA"/>
</dbReference>
<keyword evidence="3 6" id="KW-0812">Transmembrane</keyword>
<evidence type="ECO:0000256" key="4">
    <source>
        <dbReference type="ARBA" id="ARBA00022989"/>
    </source>
</evidence>
<dbReference type="PANTHER" id="PTHR13180">
    <property type="entry name" value="SMALL MEMBRANE PROTEIN-RELATED"/>
    <property type="match status" value="1"/>
</dbReference>
<comment type="similarity">
    <text evidence="2">Belongs to the UPF0220 family.</text>
</comment>
<protein>
    <submittedName>
        <fullName evidence="7">Putative transmembrane protein</fullName>
    </submittedName>
</protein>
<reference evidence="7 8" key="1">
    <citation type="journal article" date="2017" name="PLoS Biol.">
        <title>The sea cucumber genome provides insights into morphological evolution and visceral regeneration.</title>
        <authorList>
            <person name="Zhang X."/>
            <person name="Sun L."/>
            <person name="Yuan J."/>
            <person name="Sun Y."/>
            <person name="Gao Y."/>
            <person name="Zhang L."/>
            <person name="Li S."/>
            <person name="Dai H."/>
            <person name="Hamel J.F."/>
            <person name="Liu C."/>
            <person name="Yu Y."/>
            <person name="Liu S."/>
            <person name="Lin W."/>
            <person name="Guo K."/>
            <person name="Jin S."/>
            <person name="Xu P."/>
            <person name="Storey K.B."/>
            <person name="Huan P."/>
            <person name="Zhang T."/>
            <person name="Zhou Y."/>
            <person name="Zhang J."/>
            <person name="Lin C."/>
            <person name="Li X."/>
            <person name="Xing L."/>
            <person name="Huo D."/>
            <person name="Sun M."/>
            <person name="Wang L."/>
            <person name="Mercier A."/>
            <person name="Li F."/>
            <person name="Yang H."/>
            <person name="Xiang J."/>
        </authorList>
    </citation>
    <scope>NUCLEOTIDE SEQUENCE [LARGE SCALE GENOMIC DNA]</scope>
    <source>
        <strain evidence="7">Shaxun</strain>
        <tissue evidence="7">Muscle</tissue>
    </source>
</reference>
<evidence type="ECO:0000313" key="7">
    <source>
        <dbReference type="EMBL" id="PIK52067.1"/>
    </source>
</evidence>
<comment type="subcellular location">
    <subcellularLocation>
        <location evidence="1">Membrane</location>
        <topology evidence="1">Multi-pass membrane protein</topology>
    </subcellularLocation>
</comment>
<dbReference type="AlphaFoldDB" id="A0A2G8KVN2"/>
<proteinExistence type="inferred from homology"/>
<dbReference type="InterPro" id="IPR007919">
    <property type="entry name" value="UPF0220"/>
</dbReference>
<dbReference type="STRING" id="307972.A0A2G8KVN2"/>
<evidence type="ECO:0000256" key="6">
    <source>
        <dbReference type="SAM" id="Phobius"/>
    </source>
</evidence>
<keyword evidence="5 6" id="KW-0472">Membrane</keyword>
<organism evidence="7 8">
    <name type="scientific">Stichopus japonicus</name>
    <name type="common">Sea cucumber</name>
    <dbReference type="NCBI Taxonomy" id="307972"/>
    <lineage>
        <taxon>Eukaryota</taxon>
        <taxon>Metazoa</taxon>
        <taxon>Echinodermata</taxon>
        <taxon>Eleutherozoa</taxon>
        <taxon>Echinozoa</taxon>
        <taxon>Holothuroidea</taxon>
        <taxon>Aspidochirotacea</taxon>
        <taxon>Aspidochirotida</taxon>
        <taxon>Stichopodidae</taxon>
        <taxon>Apostichopus</taxon>
    </lineage>
</organism>
<feature type="transmembrane region" description="Helical" evidence="6">
    <location>
        <begin position="135"/>
        <end position="157"/>
    </location>
</feature>
<evidence type="ECO:0000256" key="5">
    <source>
        <dbReference type="ARBA" id="ARBA00023136"/>
    </source>
</evidence>
<dbReference type="Proteomes" id="UP000230750">
    <property type="component" value="Unassembled WGS sequence"/>
</dbReference>
<sequence>MSGCLDNMDCRMPECCESVAERRNTIASIVSGVFFFVGWWIFIDAAVYDASMPPKDLELWLITIGVVSTIAFFFVNAVSNGQIRGDSYSGGCLGQTGARIWLFIGFLLSFAGLIASMWILFQIYVIDKADMKDRVWPGVAVFLQNLFIFVAFLSFVFSPYQTGASYLNLAGPKTNGSETFARNVSQKLQEK</sequence>
<accession>A0A2G8KVN2</accession>
<evidence type="ECO:0000256" key="2">
    <source>
        <dbReference type="ARBA" id="ARBA00005335"/>
    </source>
</evidence>
<keyword evidence="8" id="KW-1185">Reference proteome</keyword>
<feature type="transmembrane region" description="Helical" evidence="6">
    <location>
        <begin position="26"/>
        <end position="47"/>
    </location>
</feature>
<feature type="transmembrane region" description="Helical" evidence="6">
    <location>
        <begin position="59"/>
        <end position="79"/>
    </location>
</feature>
<gene>
    <name evidence="7" type="ORF">BSL78_11019</name>
</gene>
<evidence type="ECO:0000256" key="3">
    <source>
        <dbReference type="ARBA" id="ARBA00022692"/>
    </source>
</evidence>
<evidence type="ECO:0000256" key="1">
    <source>
        <dbReference type="ARBA" id="ARBA00004141"/>
    </source>
</evidence>
<dbReference type="GO" id="GO:0016020">
    <property type="term" value="C:membrane"/>
    <property type="evidence" value="ECO:0007669"/>
    <property type="project" value="UniProtKB-SubCell"/>
</dbReference>
<comment type="caution">
    <text evidence="7">The sequence shown here is derived from an EMBL/GenBank/DDBJ whole genome shotgun (WGS) entry which is preliminary data.</text>
</comment>